<dbReference type="KEGG" id="iag:Igag_1451"/>
<protein>
    <recommendedName>
        <fullName evidence="3">DUF711 family protein</fullName>
    </recommendedName>
</protein>
<organism evidence="1 2">
    <name type="scientific">Ignisphaera aggregans (strain DSM 17230 / JCM 13409 / AQ1.S1)</name>
    <dbReference type="NCBI Taxonomy" id="583356"/>
    <lineage>
        <taxon>Archaea</taxon>
        <taxon>Thermoproteota</taxon>
        <taxon>Thermoprotei</taxon>
        <taxon>Desulfurococcales</taxon>
        <taxon>Desulfurococcaceae</taxon>
        <taxon>Ignisphaera</taxon>
    </lineage>
</organism>
<dbReference type="HOGENOM" id="CLU_064235_0_0_2"/>
<dbReference type="SUPFAM" id="SSF51998">
    <property type="entry name" value="PFL-like glycyl radical enzymes"/>
    <property type="match status" value="1"/>
</dbReference>
<dbReference type="InterPro" id="IPR007841">
    <property type="entry name" value="UPF0210"/>
</dbReference>
<evidence type="ECO:0008006" key="3">
    <source>
        <dbReference type="Google" id="ProtNLM"/>
    </source>
</evidence>
<dbReference type="STRING" id="583356.Igag_1451"/>
<dbReference type="PANTHER" id="PTHR37560">
    <property type="entry name" value="UPF0210 PROTEIN SPR0218"/>
    <property type="match status" value="1"/>
</dbReference>
<dbReference type="EMBL" id="CP002098">
    <property type="protein sequence ID" value="ADM28253.1"/>
    <property type="molecule type" value="Genomic_DNA"/>
</dbReference>
<accession>E0SQJ7</accession>
<evidence type="ECO:0000313" key="2">
    <source>
        <dbReference type="Proteomes" id="UP000001304"/>
    </source>
</evidence>
<sequence>MPMIRALAIHIPVDKWDYEKLVEDVIKTVDRVLSNVKIFKIDPWTFRIILPLIPSNVSYTFVKHLMADLSSVFVHEAPLVGISFEYDHDCIKDVIKYLEEFKNLYIATRCDSDICIDRIVNNIYNVKVSNIDIFTKFAVLFGYWVETPYFPATSNVSNALGISISLRYVDLISDMILNNRVNELFNYIITVNRNVQEFSKYINIPFLGFDLSLSPWKNESVCLLIERLILNKFGYPGTLNAIHSLNILLKSLPKKIGIKTLGFNEVMLPVAEDDLLNERVREGDIRLRDLINYGLVCVAGLDMVAIPRDININRILVDMLTIFKRKNSSVAMRIIPTDLEAGNRVYLDRFGETFVINP</sequence>
<dbReference type="BioCyc" id="IAGG583356:GHAH-1440-MONOMER"/>
<dbReference type="Pfam" id="PF05167">
    <property type="entry name" value="DUF711"/>
    <property type="match status" value="1"/>
</dbReference>
<reference evidence="1 2" key="1">
    <citation type="journal article" date="2010" name="Stand. Genomic Sci.">
        <title>Complete genome sequence of Ignisphaera aggregans type strain (AQ1.S1).</title>
        <authorList>
            <person name="Goker M."/>
            <person name="Held B."/>
            <person name="Lapidus A."/>
            <person name="Nolan M."/>
            <person name="Spring S."/>
            <person name="Yasawong M."/>
            <person name="Lucas S."/>
            <person name="Glavina Del Rio T."/>
            <person name="Tice H."/>
            <person name="Cheng J.F."/>
            <person name="Goodwin L."/>
            <person name="Tapia R."/>
            <person name="Pitluck S."/>
            <person name="Liolios K."/>
            <person name="Ivanova N."/>
            <person name="Mavromatis K."/>
            <person name="Mikhailova N."/>
            <person name="Pati A."/>
            <person name="Chen A."/>
            <person name="Palaniappan K."/>
            <person name="Brambilla E."/>
            <person name="Land M."/>
            <person name="Hauser L."/>
            <person name="Chang Y.J."/>
            <person name="Jeffries C.D."/>
            <person name="Brettin T."/>
            <person name="Detter J.C."/>
            <person name="Han C."/>
            <person name="Rohde M."/>
            <person name="Sikorski J."/>
            <person name="Woyke T."/>
            <person name="Bristow J."/>
            <person name="Eisen J.A."/>
            <person name="Markowitz V."/>
            <person name="Hugenholtz P."/>
            <person name="Kyrpides N.C."/>
            <person name="Klenk H.P."/>
        </authorList>
    </citation>
    <scope>NUCLEOTIDE SEQUENCE [LARGE SCALE GENOMIC DNA]</scope>
    <source>
        <strain evidence="2">DSM 17230 / JCM 13409 / AQ1.S1</strain>
    </source>
</reference>
<dbReference type="AlphaFoldDB" id="E0SQJ7"/>
<dbReference type="PANTHER" id="PTHR37560:SF2">
    <property type="entry name" value="DUF711 DOMAIN-CONTAINING PROTEIN"/>
    <property type="match status" value="1"/>
</dbReference>
<proteinExistence type="predicted"/>
<dbReference type="Gene3D" id="3.20.70.20">
    <property type="match status" value="1"/>
</dbReference>
<name>E0SQJ7_IGNAA</name>
<evidence type="ECO:0000313" key="1">
    <source>
        <dbReference type="EMBL" id="ADM28253.1"/>
    </source>
</evidence>
<gene>
    <name evidence="1" type="ordered locus">Igag_1451</name>
</gene>
<dbReference type="Proteomes" id="UP000001304">
    <property type="component" value="Chromosome"/>
</dbReference>
<keyword evidence="2" id="KW-1185">Reference proteome</keyword>